<feature type="compositionally biased region" description="Low complexity" evidence="1">
    <location>
        <begin position="16"/>
        <end position="34"/>
    </location>
</feature>
<name>A0A1Z3ML01_ALCFA</name>
<evidence type="ECO:0000313" key="2">
    <source>
        <dbReference type="EMBL" id="ASD48486.1"/>
    </source>
</evidence>
<feature type="region of interest" description="Disordered" evidence="1">
    <location>
        <begin position="1"/>
        <end position="91"/>
    </location>
</feature>
<reference evidence="2" key="1">
    <citation type="submission" date="2017-02" db="EMBL/GenBank/DDBJ databases">
        <title>Emergence of VIM metallo-beta-lactamase producing Alcaligenes faecalis in GAZA, Palestine.</title>
        <authorList>
            <person name="Al Laham N."/>
            <person name="Chavda K."/>
            <person name="Cienfuegos V."/>
            <person name="Kreiswirth B."/>
            <person name="Chen L."/>
        </authorList>
    </citation>
    <scope>NUCLEOTIDE SEQUENCE</scope>
    <source>
        <strain evidence="2">GZAF1</strain>
        <plasmid evidence="2">pGZAF1_VIM</plasmid>
    </source>
</reference>
<evidence type="ECO:0000256" key="1">
    <source>
        <dbReference type="SAM" id="MobiDB-lite"/>
    </source>
</evidence>
<feature type="compositionally biased region" description="Gly residues" evidence="1">
    <location>
        <begin position="1"/>
        <end position="10"/>
    </location>
</feature>
<sequence>MRCDPGGGSLRGHPSGAGQKRAAATGAAAAQNARGLEEDPRPAHQPAARHPARDGRGRAQRHPGVPASGLRADRASGSLRLARRAAGTVGRDQSLRTIDARVRGAAGALACRRRDRAQARRGQRHRAAHRQRPENGCRHARTLRQRPASERLAGHDTQRIQQRRAPQARPHQLQGQCLRANAADPRRPRGVAGRQALPGTYAATPDPAAALGPADGRTHRPQQGCRGPGEQTGEDLLGGVVPRTPLQWRLAECKARLTAG</sequence>
<proteinExistence type="predicted"/>
<feature type="compositionally biased region" description="Basic and acidic residues" evidence="1">
    <location>
        <begin position="147"/>
        <end position="158"/>
    </location>
</feature>
<feature type="compositionally biased region" description="Low complexity" evidence="1">
    <location>
        <begin position="159"/>
        <end position="174"/>
    </location>
</feature>
<feature type="compositionally biased region" description="Low complexity" evidence="1">
    <location>
        <begin position="75"/>
        <end position="87"/>
    </location>
</feature>
<keyword evidence="2" id="KW-0614">Plasmid</keyword>
<feature type="compositionally biased region" description="Low complexity" evidence="1">
    <location>
        <begin position="198"/>
        <end position="215"/>
    </location>
</feature>
<dbReference type="AlphaFoldDB" id="A0A1Z3ML01"/>
<feature type="region of interest" description="Disordered" evidence="1">
    <location>
        <begin position="111"/>
        <end position="240"/>
    </location>
</feature>
<organism evidence="2">
    <name type="scientific">Alcaligenes faecalis</name>
    <dbReference type="NCBI Taxonomy" id="511"/>
    <lineage>
        <taxon>Bacteria</taxon>
        <taxon>Pseudomonadati</taxon>
        <taxon>Pseudomonadota</taxon>
        <taxon>Betaproteobacteria</taxon>
        <taxon>Burkholderiales</taxon>
        <taxon>Alcaligenaceae</taxon>
        <taxon>Alcaligenes</taxon>
    </lineage>
</organism>
<feature type="compositionally biased region" description="Basic residues" evidence="1">
    <location>
        <begin position="111"/>
        <end position="130"/>
    </location>
</feature>
<accession>A0A1Z3ML01</accession>
<geneLocation type="plasmid" evidence="2">
    <name>pGZAF1_VIM</name>
</geneLocation>
<protein>
    <submittedName>
        <fullName evidence="2">IS110 family transposase</fullName>
    </submittedName>
</protein>
<dbReference type="EMBL" id="KY623659">
    <property type="protein sequence ID" value="ASD48486.1"/>
    <property type="molecule type" value="Genomic_DNA"/>
</dbReference>